<accession>A0ACC0PET7</accession>
<gene>
    <name evidence="1" type="ORF">RHMOL_Rhmol03G0100700</name>
</gene>
<dbReference type="Proteomes" id="UP001062846">
    <property type="component" value="Chromosome 3"/>
</dbReference>
<evidence type="ECO:0000313" key="1">
    <source>
        <dbReference type="EMBL" id="KAI8563278.1"/>
    </source>
</evidence>
<comment type="caution">
    <text evidence="1">The sequence shown here is derived from an EMBL/GenBank/DDBJ whole genome shotgun (WGS) entry which is preliminary data.</text>
</comment>
<evidence type="ECO:0000313" key="2">
    <source>
        <dbReference type="Proteomes" id="UP001062846"/>
    </source>
</evidence>
<dbReference type="EMBL" id="CM046390">
    <property type="protein sequence ID" value="KAI8563278.1"/>
    <property type="molecule type" value="Genomic_DNA"/>
</dbReference>
<reference evidence="1" key="1">
    <citation type="submission" date="2022-02" db="EMBL/GenBank/DDBJ databases">
        <title>Plant Genome Project.</title>
        <authorList>
            <person name="Zhang R.-G."/>
        </authorList>
    </citation>
    <scope>NUCLEOTIDE SEQUENCE</scope>
    <source>
        <strain evidence="1">AT1</strain>
    </source>
</reference>
<protein>
    <submittedName>
        <fullName evidence="1">Uncharacterized protein</fullName>
    </submittedName>
</protein>
<name>A0ACC0PET7_RHOML</name>
<sequence>MKKIRDKLKSCNEYKAIKTSLKSAVYDSLYPVDFERNWADLINQFNLQSNDWLAGLYKERHRWVPAFVKDTFWAGMSTTQRSESMNAFFDGYVHSNTTLKEFVGQYENALRKKVQKEEEADAHSLNFQIQKVSPYGFEDQFQQAYTIGKCKQFREQVAQTIGCNLTTGPVVNGISQFYIEQDILVGKKKNLFKTCNFLVHFNEESAETNCNCRLFESKGMVCSHMISVWSKKKLEAVPDKYILRRWMKNLVRSHTKIKVSYVNWERKPEFARYDSLLGLFNEAADNAIYSIAKTDRMAARLREIKAENALYDEECLSNMPTVGDVQNDLESFQDKSYTVGDPSKGPRRGRPPTKRKQSMTEQIIRNNTKSNKRVQCSCANATSIPDVEVHTHGAGFHEIVMQESENVIGWNNAFEILLMLLIQDRM</sequence>
<keyword evidence="2" id="KW-1185">Reference proteome</keyword>
<proteinExistence type="predicted"/>
<organism evidence="1 2">
    <name type="scientific">Rhododendron molle</name>
    <name type="common">Chinese azalea</name>
    <name type="synonym">Azalea mollis</name>
    <dbReference type="NCBI Taxonomy" id="49168"/>
    <lineage>
        <taxon>Eukaryota</taxon>
        <taxon>Viridiplantae</taxon>
        <taxon>Streptophyta</taxon>
        <taxon>Embryophyta</taxon>
        <taxon>Tracheophyta</taxon>
        <taxon>Spermatophyta</taxon>
        <taxon>Magnoliopsida</taxon>
        <taxon>eudicotyledons</taxon>
        <taxon>Gunneridae</taxon>
        <taxon>Pentapetalae</taxon>
        <taxon>asterids</taxon>
        <taxon>Ericales</taxon>
        <taxon>Ericaceae</taxon>
        <taxon>Ericoideae</taxon>
        <taxon>Rhodoreae</taxon>
        <taxon>Rhododendron</taxon>
    </lineage>
</organism>